<name>A0ABX0LCG3_9BURK</name>
<dbReference type="RefSeq" id="WP_167221493.1">
    <property type="nucleotide sequence ID" value="NZ_VUYU01000002.1"/>
</dbReference>
<evidence type="ECO:0000313" key="2">
    <source>
        <dbReference type="EMBL" id="NHZ32561.1"/>
    </source>
</evidence>
<keyword evidence="3" id="KW-1185">Reference proteome</keyword>
<keyword evidence="1" id="KW-0732">Signal</keyword>
<proteinExistence type="predicted"/>
<gene>
    <name evidence="2" type="ORF">F0185_03010</name>
</gene>
<evidence type="ECO:0000256" key="1">
    <source>
        <dbReference type="SAM" id="SignalP"/>
    </source>
</evidence>
<dbReference type="Proteomes" id="UP000785613">
    <property type="component" value="Unassembled WGS sequence"/>
</dbReference>
<comment type="caution">
    <text evidence="2">The sequence shown here is derived from an EMBL/GenBank/DDBJ whole genome shotgun (WGS) entry which is preliminary data.</text>
</comment>
<reference evidence="2 3" key="1">
    <citation type="submission" date="2019-09" db="EMBL/GenBank/DDBJ databases">
        <title>Taxonomy of Antarctic Massilia spp.: description of Massilia rubra sp. nov., Massilia aquatica sp. nov., Massilia mucilaginosa sp. nov., Massilia frigida sp. nov. isolated from streams, lakes and regoliths.</title>
        <authorList>
            <person name="Holochova P."/>
            <person name="Sedlacek I."/>
            <person name="Kralova S."/>
            <person name="Maslanova I."/>
            <person name="Busse H.-J."/>
            <person name="Stankova E."/>
            <person name="Vrbovska V."/>
            <person name="Kovarovic V."/>
            <person name="Bartak M."/>
            <person name="Svec P."/>
            <person name="Pantucek R."/>
        </authorList>
    </citation>
    <scope>NUCLEOTIDE SEQUENCE [LARGE SCALE GENOMIC DNA]</scope>
    <source>
        <strain evidence="2 3">CCM 8692</strain>
    </source>
</reference>
<dbReference type="Pfam" id="PF11259">
    <property type="entry name" value="DUF3060"/>
    <property type="match status" value="1"/>
</dbReference>
<evidence type="ECO:0000313" key="3">
    <source>
        <dbReference type="Proteomes" id="UP000785613"/>
    </source>
</evidence>
<accession>A0ABX0LCG3</accession>
<dbReference type="InterPro" id="IPR021417">
    <property type="entry name" value="DUF3060"/>
</dbReference>
<feature type="chain" id="PRO_5045460627" evidence="1">
    <location>
        <begin position="26"/>
        <end position="131"/>
    </location>
</feature>
<protein>
    <submittedName>
        <fullName evidence="2">DUF3060 domain-containing protein</fullName>
    </submittedName>
</protein>
<dbReference type="PROSITE" id="PS51257">
    <property type="entry name" value="PROKAR_LIPOPROTEIN"/>
    <property type="match status" value="1"/>
</dbReference>
<organism evidence="2 3">
    <name type="scientific">Massilia rubra</name>
    <dbReference type="NCBI Taxonomy" id="2607910"/>
    <lineage>
        <taxon>Bacteria</taxon>
        <taxon>Pseudomonadati</taxon>
        <taxon>Pseudomonadota</taxon>
        <taxon>Betaproteobacteria</taxon>
        <taxon>Burkholderiales</taxon>
        <taxon>Oxalobacteraceae</taxon>
        <taxon>Telluria group</taxon>
        <taxon>Massilia</taxon>
    </lineage>
</organism>
<sequence length="131" mass="13602">MSFRPFSTLCFAVIAAVGACNVALASDDDTSGTTSSDKDKIEVSGNGHQRSFACEGRRAVIEGTDNVITFTGVCSGLELSGTGNSVTIQLAPKAPLSVEGVNNSVRWQSSAEPRKNISGVNNRVVKVPGRG</sequence>
<feature type="signal peptide" evidence="1">
    <location>
        <begin position="1"/>
        <end position="25"/>
    </location>
</feature>
<dbReference type="EMBL" id="VUYU01000002">
    <property type="protein sequence ID" value="NHZ32561.1"/>
    <property type="molecule type" value="Genomic_DNA"/>
</dbReference>